<evidence type="ECO:0000313" key="2">
    <source>
        <dbReference type="EMBL" id="QHJ01455.1"/>
    </source>
</evidence>
<dbReference type="GO" id="GO:0008168">
    <property type="term" value="F:methyltransferase activity"/>
    <property type="evidence" value="ECO:0007669"/>
    <property type="project" value="UniProtKB-KW"/>
</dbReference>
<dbReference type="InterPro" id="IPR006342">
    <property type="entry name" value="FkbM_mtfrase"/>
</dbReference>
<dbReference type="InterPro" id="IPR052514">
    <property type="entry name" value="SAM-dependent_MTase"/>
</dbReference>
<reference evidence="2 3" key="1">
    <citation type="submission" date="2020-01" db="EMBL/GenBank/DDBJ databases">
        <title>Genome sequencing of strain KACC 21265.</title>
        <authorList>
            <person name="Heo J."/>
            <person name="Kim S.-J."/>
            <person name="Kim J.-S."/>
            <person name="Hong S.-B."/>
            <person name="Kwon S.-W."/>
        </authorList>
    </citation>
    <scope>NUCLEOTIDE SEQUENCE [LARGE SCALE GENOMIC DNA]</scope>
    <source>
        <strain evidence="2 3">KACC 21265</strain>
    </source>
</reference>
<dbReference type="Gene3D" id="3.40.50.150">
    <property type="entry name" value="Vaccinia Virus protein VP39"/>
    <property type="match status" value="1"/>
</dbReference>
<dbReference type="NCBIfam" id="TIGR01444">
    <property type="entry name" value="fkbM_fam"/>
    <property type="match status" value="1"/>
</dbReference>
<dbReference type="AlphaFoldDB" id="A0A857JBS0"/>
<dbReference type="EMBL" id="CP047650">
    <property type="protein sequence ID" value="QHJ01455.1"/>
    <property type="molecule type" value="Genomic_DNA"/>
</dbReference>
<name>A0A857JBS0_9BURK</name>
<dbReference type="GO" id="GO:0032259">
    <property type="term" value="P:methylation"/>
    <property type="evidence" value="ECO:0007669"/>
    <property type="project" value="UniProtKB-KW"/>
</dbReference>
<proteinExistence type="predicted"/>
<dbReference type="SUPFAM" id="SSF53335">
    <property type="entry name" value="S-adenosyl-L-methionine-dependent methyltransferases"/>
    <property type="match status" value="1"/>
</dbReference>
<gene>
    <name evidence="2" type="ORF">GT347_08120</name>
</gene>
<organism evidence="2 3">
    <name type="scientific">Xylophilus rhododendri</name>
    <dbReference type="NCBI Taxonomy" id="2697032"/>
    <lineage>
        <taxon>Bacteria</taxon>
        <taxon>Pseudomonadati</taxon>
        <taxon>Pseudomonadota</taxon>
        <taxon>Betaproteobacteria</taxon>
        <taxon>Burkholderiales</taxon>
        <taxon>Xylophilus</taxon>
    </lineage>
</organism>
<feature type="domain" description="Methyltransferase FkbM" evidence="1">
    <location>
        <begin position="185"/>
        <end position="316"/>
    </location>
</feature>
<accession>A0A857JBS0</accession>
<sequence>MATRPVFFLAPLSLLGSIHGPQIARSAAGLVAVVDDHSAEATIHGAPRWTSAEFLQRIGQHPGAVAIDFSESPGDRSDAAELCRLASVERADCVVAQAQLGMVSVYEYAADYRRKTLERLDDFLRLAERFADDHSRATLYANLLFRLSYDRSHMLATWANPIEEYFSSYAAPATFRLGTQEHYCDCGAFQGPIVSKFLGATGHRYGSITAFEPDRANFEVLQKVSPLPLPNYRPVNKAVSSRRQTLRFMETGTVSSYVSAEGTAIIQTTRLDDELDKLTFLKMDVEGFEAKTLQGASRLLGEQRPRVAACVYHYAHDLLDVVAQLDKSVDDYHLRLRQHNGSYYYDLVLYASPIAGVEAPAWAA</sequence>
<dbReference type="Pfam" id="PF05050">
    <property type="entry name" value="Methyltransf_21"/>
    <property type="match status" value="1"/>
</dbReference>
<dbReference type="PANTHER" id="PTHR34203">
    <property type="entry name" value="METHYLTRANSFERASE, FKBM FAMILY PROTEIN"/>
    <property type="match status" value="1"/>
</dbReference>
<keyword evidence="2" id="KW-0808">Transferase</keyword>
<dbReference type="PANTHER" id="PTHR34203:SF15">
    <property type="entry name" value="SLL1173 PROTEIN"/>
    <property type="match status" value="1"/>
</dbReference>
<protein>
    <submittedName>
        <fullName evidence="2">FkbM family methyltransferase</fullName>
    </submittedName>
</protein>
<keyword evidence="3" id="KW-1185">Reference proteome</keyword>
<evidence type="ECO:0000259" key="1">
    <source>
        <dbReference type="Pfam" id="PF05050"/>
    </source>
</evidence>
<evidence type="ECO:0000313" key="3">
    <source>
        <dbReference type="Proteomes" id="UP000464787"/>
    </source>
</evidence>
<dbReference type="KEGG" id="xyk:GT347_08120"/>
<dbReference type="Gene3D" id="1.20.1270.160">
    <property type="match status" value="1"/>
</dbReference>
<dbReference type="InterPro" id="IPR029063">
    <property type="entry name" value="SAM-dependent_MTases_sf"/>
</dbReference>
<dbReference type="Proteomes" id="UP000464787">
    <property type="component" value="Chromosome"/>
</dbReference>
<keyword evidence="2" id="KW-0489">Methyltransferase</keyword>